<comment type="caution">
    <text evidence="1">The sequence shown here is derived from an EMBL/GenBank/DDBJ whole genome shotgun (WGS) entry which is preliminary data.</text>
</comment>
<evidence type="ECO:0000313" key="2">
    <source>
        <dbReference type="Proteomes" id="UP000308114"/>
    </source>
</evidence>
<dbReference type="Proteomes" id="UP000308114">
    <property type="component" value="Unassembled WGS sequence"/>
</dbReference>
<reference evidence="1 2" key="1">
    <citation type="submission" date="2018-01" db="EMBL/GenBank/DDBJ databases">
        <title>Bacillales members from the olive rhizosphere are effective biological control agents against Verticillium dahliae.</title>
        <authorList>
            <person name="Gomez-Lama C."/>
            <person name="Legarda G."/>
            <person name="Ruano-Rosa D."/>
            <person name="Pizarro-Tobias P."/>
            <person name="Valverde-Corredor A."/>
            <person name="Niqui J.L."/>
            <person name="Trivino J.C."/>
            <person name="Roca A."/>
            <person name="Mercado-Blanco J."/>
        </authorList>
    </citation>
    <scope>NUCLEOTIDE SEQUENCE [LARGE SCALE GENOMIC DNA]</scope>
    <source>
        <strain evidence="1 2">PIC167</strain>
    </source>
</reference>
<name>A0A4U2Q6Y3_9BACL</name>
<dbReference type="InterPro" id="IPR043733">
    <property type="entry name" value="DUF5677"/>
</dbReference>
<dbReference type="Pfam" id="PF18928">
    <property type="entry name" value="DUF5677"/>
    <property type="match status" value="1"/>
</dbReference>
<dbReference type="AlphaFoldDB" id="A0A4U2Q6Y3"/>
<sequence length="462" mass="54180">MNEEERYEKILNPNITDFKFDKKVGKLVNPYNMDNGKRSSIYLYSLVIGHLWIIDLISHNGYGEYLSEIISYAESNSSNLVEWMLTDKEAKEISDILEIYGLKFEKKIIKGLNVKNYKSEFEGLKTKDHPYNVLSRYFHLIKKGYSKHINNFFEEELSFEENLTDHCSIINATYLPLTMTGYEQTVIDSMSDNIKEILIEESLCSVEYQELRYYPKNVGVIPYISVITEHVSKYWENYSDNEQVLLSKFIYSLRILSELNISLIGVNGILSSMSTRVLFDNYWQSKYLIENNEVEKYKNYALDRLRLHILKRTGREDIKDIDILRVASENNLIAPIPINGDYFTKSVREICIQLGLKNDYDKFYEYNSEFIHSSLTAVLSGLMTECSNPEHNFHLTINPSASRYIDAMPHIIDIINMHIELINGYIGEDIFEKFSLEELYFQTRSEFLQYMQEIHNEFSSSE</sequence>
<dbReference type="EMBL" id="PNXQ01000005">
    <property type="protein sequence ID" value="TKH45734.1"/>
    <property type="molecule type" value="Genomic_DNA"/>
</dbReference>
<accession>A0A4U2Q6Y3</accession>
<dbReference type="RefSeq" id="WP_137060680.1">
    <property type="nucleotide sequence ID" value="NZ_PNXQ01000005.1"/>
</dbReference>
<organism evidence="1 2">
    <name type="scientific">Paenibacillus terrae</name>
    <dbReference type="NCBI Taxonomy" id="159743"/>
    <lineage>
        <taxon>Bacteria</taxon>
        <taxon>Bacillati</taxon>
        <taxon>Bacillota</taxon>
        <taxon>Bacilli</taxon>
        <taxon>Bacillales</taxon>
        <taxon>Paenibacillaceae</taxon>
        <taxon>Paenibacillus</taxon>
    </lineage>
</organism>
<evidence type="ECO:0000313" key="1">
    <source>
        <dbReference type="EMBL" id="TKH45734.1"/>
    </source>
</evidence>
<gene>
    <name evidence="1" type="ORF">C1I60_04555</name>
</gene>
<protein>
    <submittedName>
        <fullName evidence="1">Uncharacterized protein</fullName>
    </submittedName>
</protein>
<proteinExistence type="predicted"/>